<dbReference type="AlphaFoldDB" id="A0A558HED9"/>
<sequence>MAKLYFKLTTTMSSGARVNGDPVKVDAQHAPTIGSSIAKGEWPALDAMSPNFPVSVTGTEQDDDGHTIVLLCEADAPDAKDPESYRYTPWK</sequence>
<comment type="caution">
    <text evidence="1">The sequence shown here is derived from an EMBL/GenBank/DDBJ whole genome shotgun (WGS) entry which is preliminary data.</text>
</comment>
<organism evidence="1 2">
    <name type="scientific">Cobetia crustatorum</name>
    <dbReference type="NCBI Taxonomy" id="553385"/>
    <lineage>
        <taxon>Bacteria</taxon>
        <taxon>Pseudomonadati</taxon>
        <taxon>Pseudomonadota</taxon>
        <taxon>Gammaproteobacteria</taxon>
        <taxon>Oceanospirillales</taxon>
        <taxon>Halomonadaceae</taxon>
        <taxon>Cobetia</taxon>
    </lineage>
</organism>
<reference evidence="1 2" key="1">
    <citation type="submission" date="2019-07" db="EMBL/GenBank/DDBJ databases">
        <title>Diversity of Bacteria from Kongsfjorden, Arctic.</title>
        <authorList>
            <person name="Yu Y."/>
        </authorList>
    </citation>
    <scope>NUCLEOTIDE SEQUENCE [LARGE SCALE GENOMIC DNA]</scope>
    <source>
        <strain evidence="1 2">SM1923</strain>
    </source>
</reference>
<accession>A0A558HED9</accession>
<evidence type="ECO:0000313" key="1">
    <source>
        <dbReference type="EMBL" id="TVU67505.1"/>
    </source>
</evidence>
<proteinExistence type="predicted"/>
<keyword evidence="2" id="KW-1185">Reference proteome</keyword>
<dbReference type="OrthoDB" id="9908912at2"/>
<name>A0A558HED9_9GAMM</name>
<dbReference type="RefSeq" id="WP_024951995.1">
    <property type="nucleotide sequence ID" value="NZ_CAWOWR010000044.1"/>
</dbReference>
<gene>
    <name evidence="1" type="ORF">FQP86_16685</name>
</gene>
<dbReference type="EMBL" id="VNFH01000014">
    <property type="protein sequence ID" value="TVU67505.1"/>
    <property type="molecule type" value="Genomic_DNA"/>
</dbReference>
<dbReference type="Proteomes" id="UP000319941">
    <property type="component" value="Unassembled WGS sequence"/>
</dbReference>
<evidence type="ECO:0000313" key="2">
    <source>
        <dbReference type="Proteomes" id="UP000319941"/>
    </source>
</evidence>
<protein>
    <submittedName>
        <fullName evidence="1">Uncharacterized protein</fullName>
    </submittedName>
</protein>